<dbReference type="Proteomes" id="UP000707138">
    <property type="component" value="Unassembled WGS sequence"/>
</dbReference>
<keyword evidence="1" id="KW-0472">Membrane</keyword>
<protein>
    <recommendedName>
        <fullName evidence="4">Transcriptional regulator</fullName>
    </recommendedName>
</protein>
<proteinExistence type="predicted"/>
<dbReference type="EMBL" id="JACJLA010000012">
    <property type="protein sequence ID" value="MBM6913097.1"/>
    <property type="molecule type" value="Genomic_DNA"/>
</dbReference>
<sequence>MITINSLDIRILKILKNHPGITESEIFQHSKMKDKDTVILRIGLLAQGSQPYLEYKTIKSTDDIGATIYEETEKIQITSLGIKTLEDDHQQHIEYWKNFFIKSFATPIIVAIITSILTIYTSKVLGWLL</sequence>
<name>A0ABS2GHU4_9FIRM</name>
<comment type="caution">
    <text evidence="2">The sequence shown here is derived from an EMBL/GenBank/DDBJ whole genome shotgun (WGS) entry which is preliminary data.</text>
</comment>
<reference evidence="2 3" key="1">
    <citation type="journal article" date="2021" name="Sci. Rep.">
        <title>The distribution of antibiotic resistance genes in chicken gut microbiota commensals.</title>
        <authorList>
            <person name="Juricova H."/>
            <person name="Matiasovicova J."/>
            <person name="Kubasova T."/>
            <person name="Cejkova D."/>
            <person name="Rychlik I."/>
        </authorList>
    </citation>
    <scope>NUCLEOTIDE SEQUENCE [LARGE SCALE GENOMIC DNA]</scope>
    <source>
        <strain evidence="2 3">An537</strain>
    </source>
</reference>
<keyword evidence="1" id="KW-0812">Transmembrane</keyword>
<feature type="transmembrane region" description="Helical" evidence="1">
    <location>
        <begin position="99"/>
        <end position="120"/>
    </location>
</feature>
<evidence type="ECO:0000256" key="1">
    <source>
        <dbReference type="SAM" id="Phobius"/>
    </source>
</evidence>
<evidence type="ECO:0000313" key="2">
    <source>
        <dbReference type="EMBL" id="MBM6913097.1"/>
    </source>
</evidence>
<organism evidence="2 3">
    <name type="scientific">Veillonella magna</name>
    <dbReference type="NCBI Taxonomy" id="464322"/>
    <lineage>
        <taxon>Bacteria</taxon>
        <taxon>Bacillati</taxon>
        <taxon>Bacillota</taxon>
        <taxon>Negativicutes</taxon>
        <taxon>Veillonellales</taxon>
        <taxon>Veillonellaceae</taxon>
        <taxon>Veillonella</taxon>
    </lineage>
</organism>
<evidence type="ECO:0000313" key="3">
    <source>
        <dbReference type="Proteomes" id="UP000707138"/>
    </source>
</evidence>
<dbReference type="RefSeq" id="WP_205088077.1">
    <property type="nucleotide sequence ID" value="NZ_JACJLA010000012.1"/>
</dbReference>
<evidence type="ECO:0008006" key="4">
    <source>
        <dbReference type="Google" id="ProtNLM"/>
    </source>
</evidence>
<keyword evidence="1" id="KW-1133">Transmembrane helix</keyword>
<accession>A0ABS2GHU4</accession>
<gene>
    <name evidence="2" type="ORF">H6A01_07175</name>
</gene>
<keyword evidence="3" id="KW-1185">Reference proteome</keyword>